<sequence>MKDPRSLLRHFNFAIIVVPAEMFGERATAFRKTLYRRAAESYLEYELMPDYAGFERVSVDVIVKDVCDRMLGEAAKIEVESDKIVVTVRGCPISPFSMLKKYESLSDRTKRIIQDSIRRYPACPVVNLIDELCRLAGHDVEILHDTGDVCSRRCTITVLPRGDREPKQCGDSPQFP</sequence>
<dbReference type="GeneID" id="41583357"/>
<dbReference type="Proteomes" id="UP000619545">
    <property type="component" value="Unassembled WGS sequence"/>
</dbReference>
<reference evidence="1" key="1">
    <citation type="journal article" date="2020" name="bioRxiv">
        <title>A rank-normalized archaeal taxonomy based on genome phylogeny resolves widespread incomplete and uneven classifications.</title>
        <authorList>
            <person name="Rinke C."/>
            <person name="Chuvochina M."/>
            <person name="Mussig A.J."/>
            <person name="Chaumeil P.-A."/>
            <person name="Waite D.W."/>
            <person name="Whitman W.B."/>
            <person name="Parks D.H."/>
            <person name="Hugenholtz P."/>
        </authorList>
    </citation>
    <scope>NUCLEOTIDE SEQUENCE</scope>
    <source>
        <strain evidence="1">UBA8853</strain>
    </source>
</reference>
<evidence type="ECO:0000313" key="2">
    <source>
        <dbReference type="Proteomes" id="UP000619545"/>
    </source>
</evidence>
<gene>
    <name evidence="1" type="ORF">HA336_06300</name>
</gene>
<organism evidence="1 2">
    <name type="scientific">Methanopyrus kandleri</name>
    <dbReference type="NCBI Taxonomy" id="2320"/>
    <lineage>
        <taxon>Archaea</taxon>
        <taxon>Methanobacteriati</taxon>
        <taxon>Methanobacteriota</taxon>
        <taxon>Methanomada group</taxon>
        <taxon>Methanopyri</taxon>
        <taxon>Methanopyrales</taxon>
        <taxon>Methanopyraceae</taxon>
        <taxon>Methanopyrus</taxon>
    </lineage>
</organism>
<accession>A0A832TDE2</accession>
<comment type="caution">
    <text evidence="1">The sequence shown here is derived from an EMBL/GenBank/DDBJ whole genome shotgun (WGS) entry which is preliminary data.</text>
</comment>
<protein>
    <submittedName>
        <fullName evidence="1">Uncharacterized protein</fullName>
    </submittedName>
</protein>
<name>A0A832TDE2_9EURY</name>
<dbReference type="AlphaFoldDB" id="A0A832TDE2"/>
<dbReference type="EMBL" id="DUJS01000004">
    <property type="protein sequence ID" value="HII70823.1"/>
    <property type="molecule type" value="Genomic_DNA"/>
</dbReference>
<dbReference type="RefSeq" id="WP_148679370.1">
    <property type="nucleotide sequence ID" value="NZ_DUJS01000004.1"/>
</dbReference>
<proteinExistence type="predicted"/>
<evidence type="ECO:0000313" key="1">
    <source>
        <dbReference type="EMBL" id="HII70823.1"/>
    </source>
</evidence>